<dbReference type="Gene3D" id="3.40.1090.10">
    <property type="entry name" value="Cytosolic phospholipase A2 catalytic domain"/>
    <property type="match status" value="1"/>
</dbReference>
<gene>
    <name evidence="3" type="ORF">SAMN06296036_13145</name>
</gene>
<dbReference type="RefSeq" id="WP_159455693.1">
    <property type="nucleotide sequence ID" value="NZ_FWZT01000031.1"/>
</dbReference>
<reference evidence="4" key="1">
    <citation type="submission" date="2017-04" db="EMBL/GenBank/DDBJ databases">
        <authorList>
            <person name="Varghese N."/>
            <person name="Submissions S."/>
        </authorList>
    </citation>
    <scope>NUCLEOTIDE SEQUENCE [LARGE SCALE GENOMIC DNA]</scope>
    <source>
        <strain evidence="4">RKEM611</strain>
    </source>
</reference>
<dbReference type="SUPFAM" id="SSF52151">
    <property type="entry name" value="FabD/lysophospholipase-like"/>
    <property type="match status" value="1"/>
</dbReference>
<protein>
    <submittedName>
        <fullName evidence="3">Patatin-like phospholipase</fullName>
    </submittedName>
</protein>
<accession>A0A1Y6CNT5</accession>
<dbReference type="Proteomes" id="UP000192907">
    <property type="component" value="Unassembled WGS sequence"/>
</dbReference>
<dbReference type="InterPro" id="IPR016035">
    <property type="entry name" value="Acyl_Trfase/lysoPLipase"/>
</dbReference>
<feature type="domain" description="PNPLA" evidence="2">
    <location>
        <begin position="5"/>
        <end position="148"/>
    </location>
</feature>
<name>A0A1Y6CNT5_9BACT</name>
<keyword evidence="1" id="KW-0443">Lipid metabolism</keyword>
<dbReference type="Pfam" id="PF01734">
    <property type="entry name" value="Patatin"/>
    <property type="match status" value="1"/>
</dbReference>
<dbReference type="STRING" id="1513793.SAMN06296036_13145"/>
<dbReference type="GO" id="GO:0006629">
    <property type="term" value="P:lipid metabolic process"/>
    <property type="evidence" value="ECO:0007669"/>
    <property type="project" value="UniProtKB-KW"/>
</dbReference>
<dbReference type="InterPro" id="IPR002641">
    <property type="entry name" value="PNPLA_dom"/>
</dbReference>
<keyword evidence="4" id="KW-1185">Reference proteome</keyword>
<dbReference type="EMBL" id="FWZT01000031">
    <property type="protein sequence ID" value="SMF77437.1"/>
    <property type="molecule type" value="Genomic_DNA"/>
</dbReference>
<sequence length="230" mass="26811">MLEFSLPGGGLKGITLVGTLIALRDRKIIPDIVTGISAGAYAGYMTYSGMNRQKILKWFALSRNHFYKRSLSWYLPPYDVQGEYVKKMSRPYLVERADFDRYGIRKFYVGYTTLPRFKFESVDILDNYCKHQAYEKVMKSSLVPFVTHYAPHFEGAIDGSFRRLFFASPEEPKERWLFTLGDLYIFRNHSKEFDRVIRLDTKIKSLTRARTSDLIDEFDIGYEQGLKITA</sequence>
<proteinExistence type="predicted"/>
<evidence type="ECO:0000256" key="1">
    <source>
        <dbReference type="ARBA" id="ARBA00023098"/>
    </source>
</evidence>
<organism evidence="3 4">
    <name type="scientific">Pseudobacteriovorax antillogorgiicola</name>
    <dbReference type="NCBI Taxonomy" id="1513793"/>
    <lineage>
        <taxon>Bacteria</taxon>
        <taxon>Pseudomonadati</taxon>
        <taxon>Bdellovibrionota</taxon>
        <taxon>Oligoflexia</taxon>
        <taxon>Oligoflexales</taxon>
        <taxon>Pseudobacteriovoracaceae</taxon>
        <taxon>Pseudobacteriovorax</taxon>
    </lineage>
</organism>
<dbReference type="AlphaFoldDB" id="A0A1Y6CNT5"/>
<evidence type="ECO:0000313" key="4">
    <source>
        <dbReference type="Proteomes" id="UP000192907"/>
    </source>
</evidence>
<evidence type="ECO:0000313" key="3">
    <source>
        <dbReference type="EMBL" id="SMF77437.1"/>
    </source>
</evidence>
<evidence type="ECO:0000259" key="2">
    <source>
        <dbReference type="Pfam" id="PF01734"/>
    </source>
</evidence>